<sequence>MKIRVLTGAGISAESGIPTFRGKDGLWNKYDPAELATPEAFEQNPKLVWEWYDWRRQLIAKAQPNEGHRIVAKMEELFSDFWLITQNVDGLHQRAGSKKVIELHGNIWKVRCLNCGAEYYEYTTPLPEIPPKCRECSGLLRPGVVWFGESLPVDALSKAYELSQNADVFIVVGTSALVYPAAELPLIAKREGAKLIEVNPEETPITPYADYSLREKAGEGLRKVTEML</sequence>
<dbReference type="AlphaFoldDB" id="A0A497XVD1"/>
<feature type="binding site" evidence="3 4">
    <location>
        <position position="136"/>
    </location>
    <ligand>
        <name>Zn(2+)</name>
        <dbReference type="ChEBI" id="CHEBI:29105"/>
    </ligand>
</feature>
<proteinExistence type="inferred from homology"/>
<evidence type="ECO:0000313" key="6">
    <source>
        <dbReference type="EMBL" id="RLJ70763.1"/>
    </source>
</evidence>
<dbReference type="EC" id="2.3.1.286" evidence="3"/>
<evidence type="ECO:0000259" key="5">
    <source>
        <dbReference type="PROSITE" id="PS50305"/>
    </source>
</evidence>
<accession>A0A497XVD1</accession>
<feature type="domain" description="Deacetylase sirtuin-type" evidence="5">
    <location>
        <begin position="1"/>
        <end position="228"/>
    </location>
</feature>
<feature type="binding site" evidence="3">
    <location>
        <begin position="173"/>
        <end position="175"/>
    </location>
    <ligand>
        <name>NAD(+)</name>
        <dbReference type="ChEBI" id="CHEBI:57540"/>
    </ligand>
</feature>
<comment type="cofactor">
    <cofactor evidence="3">
        <name>Zn(2+)</name>
        <dbReference type="ChEBI" id="CHEBI:29105"/>
    </cofactor>
    <text evidence="3">Binds 1 zinc ion per subunit.</text>
</comment>
<evidence type="ECO:0000313" key="7">
    <source>
        <dbReference type="Proteomes" id="UP000267841"/>
    </source>
</evidence>
<comment type="caution">
    <text evidence="6">The sequence shown here is derived from an EMBL/GenBank/DDBJ whole genome shotgun (WGS) entry which is preliminary data.</text>
</comment>
<feature type="binding site" evidence="3 4">
    <location>
        <position position="115"/>
    </location>
    <ligand>
        <name>Zn(2+)</name>
        <dbReference type="ChEBI" id="CHEBI:29105"/>
    </ligand>
</feature>
<dbReference type="InterPro" id="IPR026591">
    <property type="entry name" value="Sirtuin_cat_small_dom_sf"/>
</dbReference>
<feature type="binding site" evidence="3 4">
    <location>
        <position position="133"/>
    </location>
    <ligand>
        <name>Zn(2+)</name>
        <dbReference type="ChEBI" id="CHEBI:29105"/>
    </ligand>
</feature>
<organism evidence="6 7">
    <name type="scientific">Hydrogenivirga caldilitoris</name>
    <dbReference type="NCBI Taxonomy" id="246264"/>
    <lineage>
        <taxon>Bacteria</taxon>
        <taxon>Pseudomonadati</taxon>
        <taxon>Aquificota</taxon>
        <taxon>Aquificia</taxon>
        <taxon>Aquificales</taxon>
        <taxon>Aquificaceae</taxon>
        <taxon>Hydrogenivirga</taxon>
    </lineage>
</organism>
<keyword evidence="3 4" id="KW-0479">Metal-binding</keyword>
<dbReference type="InterPro" id="IPR027546">
    <property type="entry name" value="Sirtuin_class_III"/>
</dbReference>
<dbReference type="Gene3D" id="3.30.1600.10">
    <property type="entry name" value="SIR2/SIRT2 'Small Domain"/>
    <property type="match status" value="1"/>
</dbReference>
<comment type="catalytic activity">
    <reaction evidence="3">
        <text>N(6)-acetyl-L-lysyl-[protein] + NAD(+) + H2O = 2''-O-acetyl-ADP-D-ribose + nicotinamide + L-lysyl-[protein]</text>
        <dbReference type="Rhea" id="RHEA:43636"/>
        <dbReference type="Rhea" id="RHEA-COMP:9752"/>
        <dbReference type="Rhea" id="RHEA-COMP:10731"/>
        <dbReference type="ChEBI" id="CHEBI:15377"/>
        <dbReference type="ChEBI" id="CHEBI:17154"/>
        <dbReference type="ChEBI" id="CHEBI:29969"/>
        <dbReference type="ChEBI" id="CHEBI:57540"/>
        <dbReference type="ChEBI" id="CHEBI:61930"/>
        <dbReference type="ChEBI" id="CHEBI:83767"/>
        <dbReference type="EC" id="2.3.1.286"/>
    </reaction>
</comment>
<dbReference type="InterPro" id="IPR003000">
    <property type="entry name" value="Sirtuin"/>
</dbReference>
<feature type="binding site" evidence="3">
    <location>
        <begin position="199"/>
        <end position="201"/>
    </location>
    <ligand>
        <name>NAD(+)</name>
        <dbReference type="ChEBI" id="CHEBI:57540"/>
    </ligand>
</feature>
<dbReference type="HAMAP" id="MF_01121">
    <property type="entry name" value="Sirtuin_ClassIII"/>
    <property type="match status" value="1"/>
</dbReference>
<keyword evidence="7" id="KW-1185">Reference proteome</keyword>
<dbReference type="Proteomes" id="UP000267841">
    <property type="component" value="Unassembled WGS sequence"/>
</dbReference>
<dbReference type="GO" id="GO:0036055">
    <property type="term" value="F:protein-succinyllysine desuccinylase activity"/>
    <property type="evidence" value="ECO:0007669"/>
    <property type="project" value="UniProtKB-UniRule"/>
</dbReference>
<dbReference type="SUPFAM" id="SSF52467">
    <property type="entry name" value="DHS-like NAD/FAD-binding domain"/>
    <property type="match status" value="1"/>
</dbReference>
<comment type="domain">
    <text evidence="3">2 residues (Tyr-52 and Arg-55) present in a large hydrophobic pocket are probably involved in substrate specificity. They are important for desuccinylation activity, but dispensable for deacetylation activity.</text>
</comment>
<keyword evidence="1" id="KW-0808">Transferase</keyword>
<dbReference type="PANTHER" id="PTHR11085">
    <property type="entry name" value="NAD-DEPENDENT PROTEIN DEACYLASE SIRTUIN-5, MITOCHONDRIAL-RELATED"/>
    <property type="match status" value="1"/>
</dbReference>
<dbReference type="Pfam" id="PF02146">
    <property type="entry name" value="SIR2"/>
    <property type="match status" value="1"/>
</dbReference>
<comment type="function">
    <text evidence="3">NAD-dependent lysine deacetylase and desuccinylase that specifically removes acetyl and succinyl groups on target proteins. Modulates the activities of several proteins which are inactive in their acylated form.</text>
</comment>
<evidence type="ECO:0000256" key="4">
    <source>
        <dbReference type="PROSITE-ProRule" id="PRU00236"/>
    </source>
</evidence>
<comment type="subcellular location">
    <subcellularLocation>
        <location evidence="3">Cytoplasm</location>
    </subcellularLocation>
</comment>
<dbReference type="GO" id="GO:0005737">
    <property type="term" value="C:cytoplasm"/>
    <property type="evidence" value="ECO:0007669"/>
    <property type="project" value="UniProtKB-SubCell"/>
</dbReference>
<dbReference type="CDD" id="cd01412">
    <property type="entry name" value="SIRT5_Af1_CobB"/>
    <property type="match status" value="1"/>
</dbReference>
<keyword evidence="3 4" id="KW-0862">Zinc</keyword>
<evidence type="ECO:0000256" key="1">
    <source>
        <dbReference type="ARBA" id="ARBA00022679"/>
    </source>
</evidence>
<protein>
    <recommendedName>
        <fullName evidence="3">NAD-dependent protein deacylase</fullName>
        <ecNumber evidence="3">2.3.1.286</ecNumber>
    </recommendedName>
    <alternativeName>
        <fullName evidence="3">Regulatory protein SIR2 homolog</fullName>
    </alternativeName>
</protein>
<feature type="active site" description="Proton acceptor" evidence="3 4">
    <location>
        <position position="104"/>
    </location>
</feature>
<dbReference type="GO" id="GO:0008270">
    <property type="term" value="F:zinc ion binding"/>
    <property type="evidence" value="ECO:0007669"/>
    <property type="project" value="UniProtKB-UniRule"/>
</dbReference>
<dbReference type="PROSITE" id="PS50305">
    <property type="entry name" value="SIRTUIN"/>
    <property type="match status" value="1"/>
</dbReference>
<name>A0A497XVD1_9AQUI</name>
<evidence type="ECO:0000256" key="3">
    <source>
        <dbReference type="HAMAP-Rule" id="MF_01121"/>
    </source>
</evidence>
<feature type="binding site" evidence="3">
    <location>
        <position position="55"/>
    </location>
    <ligand>
        <name>substrate</name>
    </ligand>
</feature>
<feature type="binding site" evidence="3">
    <location>
        <position position="52"/>
    </location>
    <ligand>
        <name>substrate</name>
    </ligand>
</feature>
<dbReference type="EMBL" id="RCCJ01000001">
    <property type="protein sequence ID" value="RLJ70763.1"/>
    <property type="molecule type" value="Genomic_DNA"/>
</dbReference>
<dbReference type="GO" id="GO:0017136">
    <property type="term" value="F:histone deacetylase activity, NAD-dependent"/>
    <property type="evidence" value="ECO:0007669"/>
    <property type="project" value="TreeGrafter"/>
</dbReference>
<gene>
    <name evidence="3" type="primary">cobB</name>
    <name evidence="6" type="ORF">BCF55_1046</name>
</gene>
<comment type="similarity">
    <text evidence="3">Belongs to the sirtuin family. Class III subfamily.</text>
</comment>
<keyword evidence="2 3" id="KW-0520">NAD</keyword>
<reference evidence="6 7" key="1">
    <citation type="submission" date="2018-10" db="EMBL/GenBank/DDBJ databases">
        <title>Genomic Encyclopedia of Archaeal and Bacterial Type Strains, Phase II (KMG-II): from individual species to whole genera.</title>
        <authorList>
            <person name="Goeker M."/>
        </authorList>
    </citation>
    <scope>NUCLEOTIDE SEQUENCE [LARGE SCALE GENOMIC DNA]</scope>
    <source>
        <strain evidence="6 7">DSM 16510</strain>
    </source>
</reference>
<feature type="binding site" evidence="3 4">
    <location>
        <position position="112"/>
    </location>
    <ligand>
        <name>Zn(2+)</name>
        <dbReference type="ChEBI" id="CHEBI:29105"/>
    </ligand>
</feature>
<dbReference type="GO" id="GO:0036054">
    <property type="term" value="F:protein-malonyllysine demalonylase activity"/>
    <property type="evidence" value="ECO:0007669"/>
    <property type="project" value="InterPro"/>
</dbReference>
<dbReference type="InterPro" id="IPR029035">
    <property type="entry name" value="DHS-like_NAD/FAD-binding_dom"/>
</dbReference>
<dbReference type="NCBIfam" id="NF001753">
    <property type="entry name" value="PRK00481.1-3"/>
    <property type="match status" value="1"/>
</dbReference>
<dbReference type="InterPro" id="IPR050134">
    <property type="entry name" value="NAD-dep_sirtuin_deacylases"/>
</dbReference>
<feature type="binding site" evidence="3">
    <location>
        <position position="217"/>
    </location>
    <ligand>
        <name>NAD(+)</name>
        <dbReference type="ChEBI" id="CHEBI:57540"/>
    </ligand>
</feature>
<dbReference type="InterPro" id="IPR026590">
    <property type="entry name" value="Ssirtuin_cat_dom"/>
</dbReference>
<dbReference type="PANTHER" id="PTHR11085:SF4">
    <property type="entry name" value="NAD-DEPENDENT PROTEIN DEACYLASE"/>
    <property type="match status" value="1"/>
</dbReference>
<keyword evidence="3" id="KW-0963">Cytoplasm</keyword>
<feature type="binding site" evidence="3">
    <location>
        <begin position="86"/>
        <end position="89"/>
    </location>
    <ligand>
        <name>NAD(+)</name>
        <dbReference type="ChEBI" id="CHEBI:57540"/>
    </ligand>
</feature>
<dbReference type="Gene3D" id="3.40.50.1220">
    <property type="entry name" value="TPP-binding domain"/>
    <property type="match status" value="1"/>
</dbReference>
<dbReference type="GO" id="GO:0070403">
    <property type="term" value="F:NAD+ binding"/>
    <property type="evidence" value="ECO:0007669"/>
    <property type="project" value="UniProtKB-UniRule"/>
</dbReference>
<feature type="binding site" evidence="3">
    <location>
        <begin position="8"/>
        <end position="27"/>
    </location>
    <ligand>
        <name>NAD(+)</name>
        <dbReference type="ChEBI" id="CHEBI:57540"/>
    </ligand>
</feature>
<evidence type="ECO:0000256" key="2">
    <source>
        <dbReference type="ARBA" id="ARBA00023027"/>
    </source>
</evidence>
<comment type="catalytic activity">
    <reaction evidence="3">
        <text>N(6)-succinyl-L-lysyl-[protein] + NAD(+) + H2O = 2''-O-succinyl-ADP-D-ribose + nicotinamide + L-lysyl-[protein]</text>
        <dbReference type="Rhea" id="RHEA:47668"/>
        <dbReference type="Rhea" id="RHEA-COMP:9752"/>
        <dbReference type="Rhea" id="RHEA-COMP:11877"/>
        <dbReference type="ChEBI" id="CHEBI:15377"/>
        <dbReference type="ChEBI" id="CHEBI:17154"/>
        <dbReference type="ChEBI" id="CHEBI:29969"/>
        <dbReference type="ChEBI" id="CHEBI:57540"/>
        <dbReference type="ChEBI" id="CHEBI:87830"/>
        <dbReference type="ChEBI" id="CHEBI:87832"/>
    </reaction>
</comment>